<dbReference type="EnsemblMetazoa" id="ACHR006961-RA">
    <property type="protein sequence ID" value="ACHR006961-PA"/>
    <property type="gene ID" value="ACHR006961"/>
</dbReference>
<organism evidence="1 2">
    <name type="scientific">Anopheles christyi</name>
    <dbReference type="NCBI Taxonomy" id="43041"/>
    <lineage>
        <taxon>Eukaryota</taxon>
        <taxon>Metazoa</taxon>
        <taxon>Ecdysozoa</taxon>
        <taxon>Arthropoda</taxon>
        <taxon>Hexapoda</taxon>
        <taxon>Insecta</taxon>
        <taxon>Pterygota</taxon>
        <taxon>Neoptera</taxon>
        <taxon>Endopterygota</taxon>
        <taxon>Diptera</taxon>
        <taxon>Nematocera</taxon>
        <taxon>Culicoidea</taxon>
        <taxon>Culicidae</taxon>
        <taxon>Anophelinae</taxon>
        <taxon>Anopheles</taxon>
    </lineage>
</organism>
<reference evidence="2" key="1">
    <citation type="submission" date="2013-03" db="EMBL/GenBank/DDBJ databases">
        <title>The Genome Sequence of Anopheles christyi ACHKN1017.</title>
        <authorList>
            <consortium name="The Broad Institute Genomics Platform"/>
            <person name="Neafsey D.E."/>
            <person name="Besansky N."/>
            <person name="Walker B."/>
            <person name="Young S.K."/>
            <person name="Zeng Q."/>
            <person name="Gargeya S."/>
            <person name="Fitzgerald M."/>
            <person name="Haas B."/>
            <person name="Abouelleil A."/>
            <person name="Allen A.W."/>
            <person name="Alvarado L."/>
            <person name="Arachchi H.M."/>
            <person name="Berlin A.M."/>
            <person name="Chapman S.B."/>
            <person name="Gainer-Dewar J."/>
            <person name="Goldberg J."/>
            <person name="Griggs A."/>
            <person name="Gujja S."/>
            <person name="Hansen M."/>
            <person name="Howarth C."/>
            <person name="Imamovic A."/>
            <person name="Ireland A."/>
            <person name="Larimer J."/>
            <person name="McCowan C."/>
            <person name="Murphy C."/>
            <person name="Pearson M."/>
            <person name="Poon T.W."/>
            <person name="Priest M."/>
            <person name="Roberts A."/>
            <person name="Saif S."/>
            <person name="Shea T."/>
            <person name="Sisk P."/>
            <person name="Sykes S."/>
            <person name="Wortman J."/>
            <person name="Nusbaum C."/>
            <person name="Birren B."/>
        </authorList>
    </citation>
    <scope>NUCLEOTIDE SEQUENCE [LARGE SCALE GENOMIC DNA]</scope>
    <source>
        <strain evidence="2">ACHKN1017</strain>
    </source>
</reference>
<sequence length="101" mass="11326">MKLFYFPLTHDQFKRSSSMRRMTASVSGADLCRSIDYEPVRVPPLATASLTASLSIPAECIVLSVADEPSPERKVQKLEQAAPCFIRKDGRAIHPKPFRTY</sequence>
<protein>
    <submittedName>
        <fullName evidence="1">Uncharacterized protein</fullName>
    </submittedName>
</protein>
<dbReference type="VEuPathDB" id="VectorBase:ACHR006961"/>
<reference evidence="1" key="2">
    <citation type="submission" date="2020-05" db="UniProtKB">
        <authorList>
            <consortium name="EnsemblMetazoa"/>
        </authorList>
    </citation>
    <scope>IDENTIFICATION</scope>
    <source>
        <strain evidence="1">ACHKN1017</strain>
    </source>
</reference>
<evidence type="ECO:0000313" key="1">
    <source>
        <dbReference type="EnsemblMetazoa" id="ACHR006961-PA"/>
    </source>
</evidence>
<proteinExistence type="predicted"/>
<dbReference type="AlphaFoldDB" id="A0A182K876"/>
<accession>A0A182K876</accession>
<dbReference type="Proteomes" id="UP000075881">
    <property type="component" value="Unassembled WGS sequence"/>
</dbReference>
<keyword evidence="2" id="KW-1185">Reference proteome</keyword>
<evidence type="ECO:0000313" key="2">
    <source>
        <dbReference type="Proteomes" id="UP000075881"/>
    </source>
</evidence>
<name>A0A182K876_9DIPT</name>